<evidence type="ECO:0000313" key="4">
    <source>
        <dbReference type="Proteomes" id="UP001262889"/>
    </source>
</evidence>
<gene>
    <name evidence="3" type="ORF">RM553_07595</name>
</gene>
<comment type="caution">
    <text evidence="3">The sequence shown here is derived from an EMBL/GenBank/DDBJ whole genome shotgun (WGS) entry which is preliminary data.</text>
</comment>
<keyword evidence="4" id="KW-1185">Reference proteome</keyword>
<protein>
    <submittedName>
        <fullName evidence="3">Phage holin family protein</fullName>
    </submittedName>
</protein>
<evidence type="ECO:0000313" key="3">
    <source>
        <dbReference type="EMBL" id="MDT0642695.1"/>
    </source>
</evidence>
<dbReference type="EMBL" id="JAVRHQ010000007">
    <property type="protein sequence ID" value="MDT0642695.1"/>
    <property type="molecule type" value="Genomic_DNA"/>
</dbReference>
<organism evidence="3 4">
    <name type="scientific">Autumnicola tepida</name>
    <dbReference type="NCBI Taxonomy" id="3075595"/>
    <lineage>
        <taxon>Bacteria</taxon>
        <taxon>Pseudomonadati</taxon>
        <taxon>Bacteroidota</taxon>
        <taxon>Flavobacteriia</taxon>
        <taxon>Flavobacteriales</taxon>
        <taxon>Flavobacteriaceae</taxon>
        <taxon>Autumnicola</taxon>
    </lineage>
</organism>
<dbReference type="Pfam" id="PF07332">
    <property type="entry name" value="Phage_holin_3_6"/>
    <property type="match status" value="1"/>
</dbReference>
<proteinExistence type="predicted"/>
<dbReference type="InterPro" id="IPR009937">
    <property type="entry name" value="Phage_holin_3_6"/>
</dbReference>
<dbReference type="RefSeq" id="WP_311534327.1">
    <property type="nucleotide sequence ID" value="NZ_JAVRHQ010000007.1"/>
</dbReference>
<keyword evidence="1" id="KW-0175">Coiled coil</keyword>
<keyword evidence="2" id="KW-0472">Membrane</keyword>
<feature type="coiled-coil region" evidence="1">
    <location>
        <begin position="3"/>
        <end position="30"/>
    </location>
</feature>
<reference evidence="3 4" key="1">
    <citation type="submission" date="2023-09" db="EMBL/GenBank/DDBJ databases">
        <authorList>
            <person name="Rey-Velasco X."/>
        </authorList>
    </citation>
    <scope>NUCLEOTIDE SEQUENCE [LARGE SCALE GENOMIC DNA]</scope>
    <source>
        <strain evidence="3 4">F363</strain>
    </source>
</reference>
<accession>A0ABU3C8M6</accession>
<dbReference type="Proteomes" id="UP001262889">
    <property type="component" value="Unassembled WGS sequence"/>
</dbReference>
<feature type="transmembrane region" description="Helical" evidence="2">
    <location>
        <begin position="39"/>
        <end position="72"/>
    </location>
</feature>
<feature type="transmembrane region" description="Helical" evidence="2">
    <location>
        <begin position="78"/>
        <end position="96"/>
    </location>
</feature>
<evidence type="ECO:0000256" key="2">
    <source>
        <dbReference type="SAM" id="Phobius"/>
    </source>
</evidence>
<keyword evidence="2" id="KW-1133">Transmembrane helix</keyword>
<name>A0ABU3C8M6_9FLAO</name>
<evidence type="ECO:0000256" key="1">
    <source>
        <dbReference type="SAM" id="Coils"/>
    </source>
</evidence>
<sequence length="114" mass="12620">MAFEKLSNSIRELNENIQTLSKSNAEYFKLKFFKQGIKGAIGLVNALLLFFFGVFALLFISFAAAVAISAALDSPSAGYWIVAGFYVLILILILLFRKKLGKLILTKASEAFFN</sequence>
<keyword evidence="2" id="KW-0812">Transmembrane</keyword>